<reference evidence="2 3" key="1">
    <citation type="submission" date="2017-03" db="EMBL/GenBank/DDBJ databases">
        <title>An alternative strategy for trypanosome survival in the mammalian bloodstream revealed through genome and transcriptome analysis of the ubiquitous bovine parasite Trypanosoma (Megatrypanum) theileri.</title>
        <authorList>
            <person name="Kelly S."/>
            <person name="Ivens A."/>
            <person name="Mott A."/>
            <person name="O'Neill E."/>
            <person name="Emms D."/>
            <person name="Macleod O."/>
            <person name="Voorheis P."/>
            <person name="Matthews J."/>
            <person name="Matthews K."/>
            <person name="Carrington M."/>
        </authorList>
    </citation>
    <scope>NUCLEOTIDE SEQUENCE [LARGE SCALE GENOMIC DNA]</scope>
    <source>
        <strain evidence="2">Edinburgh</strain>
    </source>
</reference>
<feature type="compositionally biased region" description="Polar residues" evidence="1">
    <location>
        <begin position="385"/>
        <end position="397"/>
    </location>
</feature>
<dbReference type="STRING" id="67003.A0A1X0NWJ6"/>
<feature type="compositionally biased region" description="Basic and acidic residues" evidence="1">
    <location>
        <begin position="842"/>
        <end position="858"/>
    </location>
</feature>
<feature type="compositionally biased region" description="Basic and acidic residues" evidence="1">
    <location>
        <begin position="272"/>
        <end position="289"/>
    </location>
</feature>
<dbReference type="GeneID" id="39985513"/>
<feature type="region of interest" description="Disordered" evidence="1">
    <location>
        <begin position="433"/>
        <end position="482"/>
    </location>
</feature>
<dbReference type="VEuPathDB" id="TriTrypDB:TM35_000142880"/>
<dbReference type="EMBL" id="NBCO01000014">
    <property type="protein sequence ID" value="ORC89077.1"/>
    <property type="molecule type" value="Genomic_DNA"/>
</dbReference>
<protein>
    <submittedName>
        <fullName evidence="2">Uncharacterized protein</fullName>
    </submittedName>
</protein>
<sequence length="1253" mass="137982">MGGATLVCTLEVQGGGERTRRTLNVDRAPRTLRELAELLKAQDLRLQYGAFDLCVDRSEAEQQSSQSQSKSESQTQRILCDRDVVELFAKPPPLGRLKFVVTLPERSSKIASSMLADDELVHLCIYHPNNLNSNNQKSTETGKGGVVGVTSSNSGSGGKATRSVTEKRFITPKRGVREALMFAVRGAIPQPPPLSMQLELYALGTDEHDLRPLNDENAVNLLLRSCLAEHTACRLTYRFPTDIAAECVAPAAASKPVNVDRVAAATSSSDPTTKENAESDRGNSTKEEDATTVVDVFNFSKQDFATSTDVSDPIKDEHTISDRMDSVTKENSTAPTEVPSNPIKDEHTISDRMDSITKENSTAPTEVPSNLIKDERTISDRINSVTKENSTAPTEVPSNPIKDEHTISDRMDSITKENSTAPTEVPSNLIKDEHTISDRINSITKENSTAPTEEPSNPGNTENTEVVNGSEDSEEVQSPHGTSISVVQEVTLVSEPPELVGRSVVISTESFLKERCGADVLPLRASDEESPQLEEKPHLTSEEVKEPEKMLKEDDMGATGTNLIPISKIEIECSFHQTNVVVFQFSWEPNEPNLLETLQTACACAHGITSLDDVHLYNHEGAPLLSDEQTCAILDSVVQSGRTRIRLLLGIGNPCTTGLPLHCYITWGKKEVVLTCAVRPDNALNDLQNAILEEFDLTHMSVGDLKLSLRDTTSETNEELTAYNAYVKLKGSGADGTVLHVVVSNSYPHSRRGSAVPTVTTAAMSFAAEVGVVVGDRALARDVLPFFEDCLDFQRDVAPCGDGARDFVRVMVLLLAPLGGRLLPPAELVALVRDTAALAAAEEKEKQEDAKVDGKEEKKEEEEEQQQQQTEKTEEEKKEEEKKKKEKEEEKEEKDGEAAAVEAVLRAAVVARLLAARRPLDVLARFFRRVFRSLLPADGGRAVPLAVVTRQLALAGLPDARGLLRRDPTILAELQEKDYTELLLRLYNSNADVICRAVVASRLSGTSTITSRRVMTTREEELMRNGFLYELRHVFDGIRTSDVAKFLQTHELITEPRFQSLLGVVGDLLATHPVQHPYHWLVDRFKGKMADALDVKLRTFEDSEVSTPQLYRLCWNILKPELHHLSLLSESHVGSAFACWAFFAVQLVCINRKLEFPPVPLVDLQTFSLVEESTTTTTAVNGEEGEPTELTKEQSINEMTEAEPTPSTPVVVQKPAAPAEPVPCPAKKVKIKYKYSYLCRDLRQDARLARPVK</sequence>
<feature type="region of interest" description="Disordered" evidence="1">
    <location>
        <begin position="842"/>
        <end position="897"/>
    </location>
</feature>
<feature type="region of interest" description="Disordered" evidence="1">
    <location>
        <begin position="306"/>
        <end position="350"/>
    </location>
</feature>
<feature type="region of interest" description="Disordered" evidence="1">
    <location>
        <begin position="525"/>
        <end position="551"/>
    </location>
</feature>
<dbReference type="Proteomes" id="UP000192257">
    <property type="component" value="Unassembled WGS sequence"/>
</dbReference>
<feature type="region of interest" description="Disordered" evidence="1">
    <location>
        <begin position="262"/>
        <end position="290"/>
    </location>
</feature>
<accession>A0A1X0NWJ6</accession>
<feature type="compositionally biased region" description="Basic and acidic residues" evidence="1">
    <location>
        <begin position="533"/>
        <end position="551"/>
    </location>
</feature>
<evidence type="ECO:0000256" key="1">
    <source>
        <dbReference type="SAM" id="MobiDB-lite"/>
    </source>
</evidence>
<feature type="compositionally biased region" description="Basic and acidic residues" evidence="1">
    <location>
        <begin position="312"/>
        <end position="328"/>
    </location>
</feature>
<feature type="region of interest" description="Disordered" evidence="1">
    <location>
        <begin position="385"/>
        <end position="408"/>
    </location>
</feature>
<organism evidence="2 3">
    <name type="scientific">Trypanosoma theileri</name>
    <dbReference type="NCBI Taxonomy" id="67003"/>
    <lineage>
        <taxon>Eukaryota</taxon>
        <taxon>Discoba</taxon>
        <taxon>Euglenozoa</taxon>
        <taxon>Kinetoplastea</taxon>
        <taxon>Metakinetoplastina</taxon>
        <taxon>Trypanosomatida</taxon>
        <taxon>Trypanosomatidae</taxon>
        <taxon>Trypanosoma</taxon>
    </lineage>
</organism>
<keyword evidence="3" id="KW-1185">Reference proteome</keyword>
<feature type="region of interest" description="Disordered" evidence="1">
    <location>
        <begin position="1199"/>
        <end position="1221"/>
    </location>
</feature>
<name>A0A1X0NWJ6_9TRYP</name>
<proteinExistence type="predicted"/>
<gene>
    <name evidence="2" type="ORF">TM35_000142880</name>
</gene>
<evidence type="ECO:0000313" key="2">
    <source>
        <dbReference type="EMBL" id="ORC89077.1"/>
    </source>
</evidence>
<dbReference type="OrthoDB" id="249128at2759"/>
<comment type="caution">
    <text evidence="2">The sequence shown here is derived from an EMBL/GenBank/DDBJ whole genome shotgun (WGS) entry which is preliminary data.</text>
</comment>
<dbReference type="AlphaFoldDB" id="A0A1X0NWJ6"/>
<feature type="compositionally biased region" description="Basic and acidic residues" evidence="1">
    <location>
        <begin position="871"/>
        <end position="897"/>
    </location>
</feature>
<dbReference type="RefSeq" id="XP_028883143.1">
    <property type="nucleotide sequence ID" value="XM_029025733.1"/>
</dbReference>
<feature type="compositionally biased region" description="Polar residues" evidence="1">
    <location>
        <begin position="329"/>
        <end position="339"/>
    </location>
</feature>
<feature type="compositionally biased region" description="Polar residues" evidence="1">
    <location>
        <begin position="438"/>
        <end position="467"/>
    </location>
</feature>
<evidence type="ECO:0000313" key="3">
    <source>
        <dbReference type="Proteomes" id="UP000192257"/>
    </source>
</evidence>